<keyword evidence="2" id="KW-1185">Reference proteome</keyword>
<dbReference type="EMBL" id="JAQOWY010000311">
    <property type="protein sequence ID" value="KAK1844443.1"/>
    <property type="molecule type" value="Genomic_DNA"/>
</dbReference>
<proteinExistence type="predicted"/>
<name>A0AAD9EDN0_9PEZI</name>
<dbReference type="AlphaFoldDB" id="A0AAD9EDN0"/>
<reference evidence="1" key="1">
    <citation type="submission" date="2023-01" db="EMBL/GenBank/DDBJ databases">
        <title>Colletotrichum chrysophilum M932 genome sequence.</title>
        <authorList>
            <person name="Baroncelli R."/>
        </authorList>
    </citation>
    <scope>NUCLEOTIDE SEQUENCE</scope>
    <source>
        <strain evidence="1">M932</strain>
    </source>
</reference>
<protein>
    <submittedName>
        <fullName evidence="1">Uncharacterized protein</fullName>
    </submittedName>
</protein>
<dbReference type="Proteomes" id="UP001243330">
    <property type="component" value="Unassembled WGS sequence"/>
</dbReference>
<accession>A0AAD9EDN0</accession>
<organism evidence="1 2">
    <name type="scientific">Colletotrichum chrysophilum</name>
    <dbReference type="NCBI Taxonomy" id="1836956"/>
    <lineage>
        <taxon>Eukaryota</taxon>
        <taxon>Fungi</taxon>
        <taxon>Dikarya</taxon>
        <taxon>Ascomycota</taxon>
        <taxon>Pezizomycotina</taxon>
        <taxon>Sordariomycetes</taxon>
        <taxon>Hypocreomycetidae</taxon>
        <taxon>Glomerellales</taxon>
        <taxon>Glomerellaceae</taxon>
        <taxon>Colletotrichum</taxon>
        <taxon>Colletotrichum gloeosporioides species complex</taxon>
    </lineage>
</organism>
<sequence length="86" mass="9453">MALAASGNTFSSGASSALLNALWKFSNSSSVCRYVQSRRALSQESGNSMVGSRCQTYPLAAKRLRHSFRTVLFEYYAETIVQCLSM</sequence>
<comment type="caution">
    <text evidence="1">The sequence shown here is derived from an EMBL/GenBank/DDBJ whole genome shotgun (WGS) entry which is preliminary data.</text>
</comment>
<evidence type="ECO:0000313" key="1">
    <source>
        <dbReference type="EMBL" id="KAK1844443.1"/>
    </source>
</evidence>
<evidence type="ECO:0000313" key="2">
    <source>
        <dbReference type="Proteomes" id="UP001243330"/>
    </source>
</evidence>
<gene>
    <name evidence="1" type="ORF">CCHR01_12935</name>
</gene>